<gene>
    <name evidence="1" type="ORF">ERUC_LOCUS15193</name>
</gene>
<proteinExistence type="predicted"/>
<sequence length="79" mass="9131">MYLSHILDNCMTILIGLIVKLFYMVGRENLESSAELDISLLIGSEVFDDEKRSNIHNFLLWIMMVADMKLCANTFKVKM</sequence>
<dbReference type="EMBL" id="CAKOAT010141820">
    <property type="protein sequence ID" value="CAH8339609.1"/>
    <property type="molecule type" value="Genomic_DNA"/>
</dbReference>
<comment type="caution">
    <text evidence="1">The sequence shown here is derived from an EMBL/GenBank/DDBJ whole genome shotgun (WGS) entry which is preliminary data.</text>
</comment>
<reference evidence="1 2" key="1">
    <citation type="submission" date="2022-03" db="EMBL/GenBank/DDBJ databases">
        <authorList>
            <person name="Macdonald S."/>
            <person name="Ahmed S."/>
            <person name="Newling K."/>
        </authorList>
    </citation>
    <scope>NUCLEOTIDE SEQUENCE [LARGE SCALE GENOMIC DNA]</scope>
</reference>
<dbReference type="Proteomes" id="UP001642260">
    <property type="component" value="Unassembled WGS sequence"/>
</dbReference>
<accession>A0ABC8JT15</accession>
<evidence type="ECO:0000313" key="1">
    <source>
        <dbReference type="EMBL" id="CAH8339609.1"/>
    </source>
</evidence>
<protein>
    <submittedName>
        <fullName evidence="1">Uncharacterized protein</fullName>
    </submittedName>
</protein>
<keyword evidence="2" id="KW-1185">Reference proteome</keyword>
<name>A0ABC8JT15_ERUVS</name>
<dbReference type="AlphaFoldDB" id="A0ABC8JT15"/>
<organism evidence="1 2">
    <name type="scientific">Eruca vesicaria subsp. sativa</name>
    <name type="common">Garden rocket</name>
    <name type="synonym">Eruca sativa</name>
    <dbReference type="NCBI Taxonomy" id="29727"/>
    <lineage>
        <taxon>Eukaryota</taxon>
        <taxon>Viridiplantae</taxon>
        <taxon>Streptophyta</taxon>
        <taxon>Embryophyta</taxon>
        <taxon>Tracheophyta</taxon>
        <taxon>Spermatophyta</taxon>
        <taxon>Magnoliopsida</taxon>
        <taxon>eudicotyledons</taxon>
        <taxon>Gunneridae</taxon>
        <taxon>Pentapetalae</taxon>
        <taxon>rosids</taxon>
        <taxon>malvids</taxon>
        <taxon>Brassicales</taxon>
        <taxon>Brassicaceae</taxon>
        <taxon>Brassiceae</taxon>
        <taxon>Eruca</taxon>
    </lineage>
</organism>
<evidence type="ECO:0000313" key="2">
    <source>
        <dbReference type="Proteomes" id="UP001642260"/>
    </source>
</evidence>